<dbReference type="OrthoDB" id="10660032at2759"/>
<gene>
    <name evidence="1" type="ORF">FOL47_004329</name>
</gene>
<dbReference type="Proteomes" id="UP000591131">
    <property type="component" value="Unassembled WGS sequence"/>
</dbReference>
<reference evidence="1 2" key="1">
    <citation type="submission" date="2020-04" db="EMBL/GenBank/DDBJ databases">
        <title>Perkinsus chesapeaki whole genome sequence.</title>
        <authorList>
            <person name="Bogema D.R."/>
        </authorList>
    </citation>
    <scope>NUCLEOTIDE SEQUENCE [LARGE SCALE GENOMIC DNA]</scope>
    <source>
        <strain evidence="1">ATCC PRA-425</strain>
    </source>
</reference>
<evidence type="ECO:0000313" key="2">
    <source>
        <dbReference type="Proteomes" id="UP000591131"/>
    </source>
</evidence>
<name>A0A7J6KM43_PERCH</name>
<dbReference type="AlphaFoldDB" id="A0A7J6KM43"/>
<proteinExistence type="predicted"/>
<keyword evidence="2" id="KW-1185">Reference proteome</keyword>
<evidence type="ECO:0000313" key="1">
    <source>
        <dbReference type="EMBL" id="KAF4647651.1"/>
    </source>
</evidence>
<organism evidence="1 2">
    <name type="scientific">Perkinsus chesapeaki</name>
    <name type="common">Clam parasite</name>
    <name type="synonym">Perkinsus andrewsi</name>
    <dbReference type="NCBI Taxonomy" id="330153"/>
    <lineage>
        <taxon>Eukaryota</taxon>
        <taxon>Sar</taxon>
        <taxon>Alveolata</taxon>
        <taxon>Perkinsozoa</taxon>
        <taxon>Perkinsea</taxon>
        <taxon>Perkinsida</taxon>
        <taxon>Perkinsidae</taxon>
        <taxon>Perkinsus</taxon>
    </lineage>
</organism>
<comment type="caution">
    <text evidence="1">The sequence shown here is derived from an EMBL/GenBank/DDBJ whole genome shotgun (WGS) entry which is preliminary data.</text>
</comment>
<feature type="non-terminal residue" evidence="1">
    <location>
        <position position="1"/>
    </location>
</feature>
<accession>A0A7J6KM43</accession>
<protein>
    <submittedName>
        <fullName evidence="1">Uncharacterized protein</fullName>
    </submittedName>
</protein>
<feature type="non-terminal residue" evidence="1">
    <location>
        <position position="235"/>
    </location>
</feature>
<sequence length="235" mass="25480">DAFTGPAAVAASVSREGSIAQAGPPPVTMSDLVHAELARQQVINQENPKMVERPAKDVLPEAAVAAAVAAAGADNVADCHAVPAVPSVYKKKHLSMLCRFCGLPLTADGNGHVKDGSRFGRCPRAPLPDEDSIAIKNRGRERAKSLVVLDNDTEVDGKRKRQGCSFCGLWLSATIRDPLTDILLDPHERFSRSDGTLVWYCPVAENLSTEEVIGLRNLKIERRKANQQRKNGRRK</sequence>
<dbReference type="EMBL" id="JAAPAO010002466">
    <property type="protein sequence ID" value="KAF4647651.1"/>
    <property type="molecule type" value="Genomic_DNA"/>
</dbReference>